<gene>
    <name evidence="8" type="ORF">niasHT_031049</name>
</gene>
<feature type="domain" description="Josephin" evidence="7">
    <location>
        <begin position="15"/>
        <end position="190"/>
    </location>
</feature>
<keyword evidence="4" id="KW-0833">Ubl conjugation pathway</keyword>
<name>A0ABD2I6Q2_9BILA</name>
<accession>A0ABD2I6Q2</accession>
<evidence type="ECO:0000313" key="9">
    <source>
        <dbReference type="Proteomes" id="UP001620626"/>
    </source>
</evidence>
<protein>
    <recommendedName>
        <fullName evidence="2">ubiquitinyl hydrolase 1</fullName>
        <ecNumber evidence="2">3.4.19.12</ecNumber>
    </recommendedName>
</protein>
<organism evidence="8 9">
    <name type="scientific">Heterodera trifolii</name>
    <dbReference type="NCBI Taxonomy" id="157864"/>
    <lineage>
        <taxon>Eukaryota</taxon>
        <taxon>Metazoa</taxon>
        <taxon>Ecdysozoa</taxon>
        <taxon>Nematoda</taxon>
        <taxon>Chromadorea</taxon>
        <taxon>Rhabditida</taxon>
        <taxon>Tylenchina</taxon>
        <taxon>Tylenchomorpha</taxon>
        <taxon>Tylenchoidea</taxon>
        <taxon>Heteroderidae</taxon>
        <taxon>Heteroderinae</taxon>
        <taxon>Heterodera</taxon>
    </lineage>
</organism>
<keyword evidence="3" id="KW-0645">Protease</keyword>
<dbReference type="Pfam" id="PF02099">
    <property type="entry name" value="Josephin"/>
    <property type="match status" value="1"/>
</dbReference>
<dbReference type="PRINTS" id="PR01233">
    <property type="entry name" value="JOSEPHIN"/>
</dbReference>
<dbReference type="EMBL" id="JBICBT010001355">
    <property type="protein sequence ID" value="KAL3071858.1"/>
    <property type="molecule type" value="Genomic_DNA"/>
</dbReference>
<keyword evidence="5 6" id="KW-0378">Hydrolase</keyword>
<dbReference type="PROSITE" id="PS50957">
    <property type="entry name" value="JOSEPHIN"/>
    <property type="match status" value="1"/>
</dbReference>
<evidence type="ECO:0000256" key="2">
    <source>
        <dbReference type="ARBA" id="ARBA00012759"/>
    </source>
</evidence>
<dbReference type="AlphaFoldDB" id="A0ABD2I6Q2"/>
<dbReference type="SMART" id="SM01246">
    <property type="entry name" value="Josephin"/>
    <property type="match status" value="1"/>
</dbReference>
<dbReference type="Proteomes" id="UP001620626">
    <property type="component" value="Unassembled WGS sequence"/>
</dbReference>
<dbReference type="PANTHER" id="PTHR13291:SF0">
    <property type="entry name" value="JOSEPHIN-LIKE PROTEIN"/>
    <property type="match status" value="1"/>
</dbReference>
<dbReference type="PANTHER" id="PTHR13291">
    <property type="entry name" value="JOSEPHIN 1, 2"/>
    <property type="match status" value="1"/>
</dbReference>
<comment type="caution">
    <text evidence="8">The sequence shown here is derived from an EMBL/GenBank/DDBJ whole genome shotgun (WGS) entry which is preliminary data.</text>
</comment>
<evidence type="ECO:0000256" key="3">
    <source>
        <dbReference type="ARBA" id="ARBA00022670"/>
    </source>
</evidence>
<evidence type="ECO:0000256" key="1">
    <source>
        <dbReference type="ARBA" id="ARBA00000707"/>
    </source>
</evidence>
<evidence type="ECO:0000256" key="5">
    <source>
        <dbReference type="ARBA" id="ARBA00022801"/>
    </source>
</evidence>
<dbReference type="Gene3D" id="3.90.70.40">
    <property type="match status" value="1"/>
</dbReference>
<feature type="active site" evidence="6">
    <location>
        <position position="28"/>
    </location>
</feature>
<evidence type="ECO:0000259" key="7">
    <source>
        <dbReference type="PROSITE" id="PS50957"/>
    </source>
</evidence>
<dbReference type="InterPro" id="IPR006155">
    <property type="entry name" value="Josephin"/>
</dbReference>
<evidence type="ECO:0000313" key="8">
    <source>
        <dbReference type="EMBL" id="KAL3071858.1"/>
    </source>
</evidence>
<dbReference type="GO" id="GO:0004843">
    <property type="term" value="F:cysteine-type deubiquitinase activity"/>
    <property type="evidence" value="ECO:0007669"/>
    <property type="project" value="UniProtKB-EC"/>
</dbReference>
<keyword evidence="9" id="KW-1185">Reference proteome</keyword>
<feature type="active site" evidence="6">
    <location>
        <position position="127"/>
    </location>
</feature>
<reference evidence="8 9" key="1">
    <citation type="submission" date="2024-10" db="EMBL/GenBank/DDBJ databases">
        <authorList>
            <person name="Kim D."/>
        </authorList>
    </citation>
    <scope>NUCLEOTIDE SEQUENCE [LARGE SCALE GENOMIC DNA]</scope>
    <source>
        <strain evidence="8">BH-2024</strain>
    </source>
</reference>
<dbReference type="EC" id="3.4.19.12" evidence="2"/>
<dbReference type="InterPro" id="IPR040053">
    <property type="entry name" value="JOSD1/2"/>
</dbReference>
<proteinExistence type="predicted"/>
<feature type="active site" evidence="6">
    <location>
        <position position="142"/>
    </location>
</feature>
<evidence type="ECO:0000256" key="6">
    <source>
        <dbReference type="PROSITE-ProRule" id="PRU00331"/>
    </source>
</evidence>
<evidence type="ECO:0000256" key="4">
    <source>
        <dbReference type="ARBA" id="ARBA00022786"/>
    </source>
</evidence>
<sequence length="197" mass="22415">MSQSPQMAATSSDLTANIYHEKQKRQLCLLHTLNNLFQCEEFVREELDEICERLDGSKWFNTHRSWLGLGNYDANILLCALQTRGLVGRWFDKRMPASRIRKEVIVAYIFNIPSTGFMPLPFLNGRHWFTIKQFGPNYYNLDSKLAAPTLISTANGIVHYINTLLAQGNELLLVVRPENEANCLLADGEEKHGGGEE</sequence>
<comment type="catalytic activity">
    <reaction evidence="1">
        <text>Thiol-dependent hydrolysis of ester, thioester, amide, peptide and isopeptide bonds formed by the C-terminal Gly of ubiquitin (a 76-residue protein attached to proteins as an intracellular targeting signal).</text>
        <dbReference type="EC" id="3.4.19.12"/>
    </reaction>
</comment>
<dbReference type="GO" id="GO:0006508">
    <property type="term" value="P:proteolysis"/>
    <property type="evidence" value="ECO:0007669"/>
    <property type="project" value="UniProtKB-KW"/>
</dbReference>